<comment type="caution">
    <text evidence="2">The sequence shown here is derived from an EMBL/GenBank/DDBJ whole genome shotgun (WGS) entry which is preliminary data.</text>
</comment>
<reference evidence="2 3" key="2">
    <citation type="submission" date="2019-11" db="EMBL/GenBank/DDBJ databases">
        <title>A de novo genome assembly of a pear dwarfing rootstock.</title>
        <authorList>
            <person name="Wang F."/>
            <person name="Wang J."/>
            <person name="Li S."/>
            <person name="Zhang Y."/>
            <person name="Fang M."/>
            <person name="Ma L."/>
            <person name="Zhao Y."/>
            <person name="Jiang S."/>
        </authorList>
    </citation>
    <scope>NUCLEOTIDE SEQUENCE [LARGE SCALE GENOMIC DNA]</scope>
    <source>
        <strain evidence="2">S2</strain>
        <tissue evidence="2">Leaf</tissue>
    </source>
</reference>
<dbReference type="GO" id="GO:0006508">
    <property type="term" value="P:proteolysis"/>
    <property type="evidence" value="ECO:0007669"/>
    <property type="project" value="InterPro"/>
</dbReference>
<dbReference type="EMBL" id="SMOL01000007">
    <property type="protein sequence ID" value="KAB2634979.1"/>
    <property type="molecule type" value="Genomic_DNA"/>
</dbReference>
<dbReference type="Pfam" id="PF17807">
    <property type="entry name" value="zf-UBP_var"/>
    <property type="match status" value="1"/>
</dbReference>
<dbReference type="PROSITE" id="PS50235">
    <property type="entry name" value="USP_3"/>
    <property type="match status" value="1"/>
</dbReference>
<protein>
    <submittedName>
        <fullName evidence="2">Cathepsin L1-like</fullName>
    </submittedName>
</protein>
<dbReference type="Pfam" id="PF00112">
    <property type="entry name" value="Peptidase_C1"/>
    <property type="match status" value="1"/>
</dbReference>
<sequence>MKEEDRPRFSEDDIINWATRGTVNLVAREQFLEDTCTCFSVAETVEAAYRHIRGDVKAETLSARDLAIYVGSPYIMTDDVISGGKCWPELAYNFIIKEGMLTEEQCSYESEKYKELAYNNRRPRPRKVSRFHIDDFEILYDEKLIVEALKTIPALAMVISIDHFFFEWKDVFEIYEPKPQTYDNNYDLHTVTVVGYGRCNITGKEYWIIKNSWGNKWGDKGFAKILKGSKYFVHSASYPVIYKERSPSYETWVDRHVVKRNACVYNECCLSFRSLKSDGELFIDLTTYLAFGKNYVRWNHEKTGNPLFILLFSSHICLYDMTDNVGSVRDEPVYEITKEMVVFADDGQVQKIPYGSLRDEFKEAVDFYCWRRSEMLQLQTEHMAERKLNQNTNFDGSQLKKAFGGGYTGLTNLGNSSYMAATMQVVLSTSLFSVGFYDVQSLKEAFEKATADPSVDLNMQTLLHPHFWKDLSFVLHDKVKLAHGLLSGEYSLAPVKKQSEKQEGIPPQMFKTTMAASYSKFSSMKEQDAYEFFLHFLIQINNLHTDGGRRGRPMFDPSSGFTFDIDLRPTSGVPFFRRCFSLSLIIPTDGPSTSISLRNCLSSSNFNLSEKRMHEQSDWEARLNSFPKYLVMHMQRFVKEPGVENKLDVRIDVDDIINIGHLHRERGQNGGRYELIGFISHLGTSIDHGRYIAHILKRGSWVVFDDDKVGEYCEGGIPDKGNGYLYFFERMEKRTFCRR</sequence>
<name>A0A5N5I574_9ROSA</name>
<dbReference type="GO" id="GO:0016579">
    <property type="term" value="P:protein deubiquitination"/>
    <property type="evidence" value="ECO:0007669"/>
    <property type="project" value="InterPro"/>
</dbReference>
<dbReference type="Gene3D" id="3.90.70.10">
    <property type="entry name" value="Cysteine proteinases"/>
    <property type="match status" value="3"/>
</dbReference>
<dbReference type="Proteomes" id="UP000327157">
    <property type="component" value="Unassembled WGS sequence"/>
</dbReference>
<accession>A0A5N5I574</accession>
<reference evidence="2 3" key="1">
    <citation type="submission" date="2019-09" db="EMBL/GenBank/DDBJ databases">
        <authorList>
            <person name="Ou C."/>
        </authorList>
    </citation>
    <scope>NUCLEOTIDE SEQUENCE [LARGE SCALE GENOMIC DNA]</scope>
    <source>
        <strain evidence="2">S2</strain>
        <tissue evidence="2">Leaf</tissue>
    </source>
</reference>
<organism evidence="2 3">
    <name type="scientific">Pyrus ussuriensis x Pyrus communis</name>
    <dbReference type="NCBI Taxonomy" id="2448454"/>
    <lineage>
        <taxon>Eukaryota</taxon>
        <taxon>Viridiplantae</taxon>
        <taxon>Streptophyta</taxon>
        <taxon>Embryophyta</taxon>
        <taxon>Tracheophyta</taxon>
        <taxon>Spermatophyta</taxon>
        <taxon>Magnoliopsida</taxon>
        <taxon>eudicotyledons</taxon>
        <taxon>Gunneridae</taxon>
        <taxon>Pentapetalae</taxon>
        <taxon>rosids</taxon>
        <taxon>fabids</taxon>
        <taxon>Rosales</taxon>
        <taxon>Rosaceae</taxon>
        <taxon>Amygdaloideae</taxon>
        <taxon>Maleae</taxon>
        <taxon>Pyrus</taxon>
    </lineage>
</organism>
<dbReference type="InterPro" id="IPR038765">
    <property type="entry name" value="Papain-like_cys_pep_sf"/>
</dbReference>
<dbReference type="CDD" id="cd02619">
    <property type="entry name" value="Peptidase_C1"/>
    <property type="match status" value="1"/>
</dbReference>
<feature type="domain" description="USP" evidence="1">
    <location>
        <begin position="408"/>
        <end position="731"/>
    </location>
</feature>
<dbReference type="InterPro" id="IPR013083">
    <property type="entry name" value="Znf_RING/FYVE/PHD"/>
</dbReference>
<dbReference type="Gene3D" id="3.30.40.10">
    <property type="entry name" value="Zinc/RING finger domain, C3HC4 (zinc finger)"/>
    <property type="match status" value="1"/>
</dbReference>
<dbReference type="PANTHER" id="PTHR21646">
    <property type="entry name" value="UBIQUITIN CARBOXYL-TERMINAL HYDROLASE"/>
    <property type="match status" value="1"/>
</dbReference>
<dbReference type="InterPro" id="IPR028889">
    <property type="entry name" value="USP"/>
</dbReference>
<dbReference type="AlphaFoldDB" id="A0A5N5I574"/>
<evidence type="ECO:0000313" key="3">
    <source>
        <dbReference type="Proteomes" id="UP000327157"/>
    </source>
</evidence>
<keyword evidence="3" id="KW-1185">Reference proteome</keyword>
<dbReference type="OrthoDB" id="361536at2759"/>
<dbReference type="SMART" id="SM00645">
    <property type="entry name" value="Pept_C1"/>
    <property type="match status" value="1"/>
</dbReference>
<dbReference type="GO" id="GO:0004843">
    <property type="term" value="F:cysteine-type deubiquitinase activity"/>
    <property type="evidence" value="ECO:0007669"/>
    <property type="project" value="InterPro"/>
</dbReference>
<dbReference type="Pfam" id="PF00443">
    <property type="entry name" value="UCH"/>
    <property type="match status" value="1"/>
</dbReference>
<dbReference type="InterPro" id="IPR050185">
    <property type="entry name" value="Ub_carboxyl-term_hydrolase"/>
</dbReference>
<dbReference type="SUPFAM" id="SSF54001">
    <property type="entry name" value="Cysteine proteinases"/>
    <property type="match status" value="2"/>
</dbReference>
<gene>
    <name evidence="2" type="ORF">D8674_036715</name>
</gene>
<evidence type="ECO:0000259" key="1">
    <source>
        <dbReference type="PROSITE" id="PS50235"/>
    </source>
</evidence>
<dbReference type="InterPro" id="IPR041432">
    <property type="entry name" value="UBP13_Znf-UBP_var"/>
</dbReference>
<dbReference type="PANTHER" id="PTHR21646:SF10">
    <property type="entry name" value="UBIQUITIN CARBOXYL-TERMINAL HYDROLASE 14"/>
    <property type="match status" value="1"/>
</dbReference>
<evidence type="ECO:0000313" key="2">
    <source>
        <dbReference type="EMBL" id="KAB2634979.1"/>
    </source>
</evidence>
<dbReference type="InterPro" id="IPR000668">
    <property type="entry name" value="Peptidase_C1A_C"/>
</dbReference>
<proteinExistence type="predicted"/>
<dbReference type="InterPro" id="IPR001394">
    <property type="entry name" value="Peptidase_C19_UCH"/>
</dbReference>